<dbReference type="InterPro" id="IPR013103">
    <property type="entry name" value="RVT_2"/>
</dbReference>
<protein>
    <recommendedName>
        <fullName evidence="1">Reverse transcriptase Ty1/copia-type domain-containing protein</fullName>
    </recommendedName>
</protein>
<dbReference type="Gramene" id="TuG1812G0300000879.01.T01">
    <property type="protein sequence ID" value="TuG1812G0300000879.01.T01.cds448603"/>
    <property type="gene ID" value="TuG1812G0300000879.01"/>
</dbReference>
<accession>A0A8R7PP71</accession>
<name>A0A8R7PP71_TRIUA</name>
<dbReference type="EnsemblPlants" id="TuG1812G0300000879.01.T01">
    <property type="protein sequence ID" value="TuG1812G0300000879.01.T01.cds448603"/>
    <property type="gene ID" value="TuG1812G0300000879.01"/>
</dbReference>
<organism evidence="2 3">
    <name type="scientific">Triticum urartu</name>
    <name type="common">Red wild einkorn</name>
    <name type="synonym">Crithodium urartu</name>
    <dbReference type="NCBI Taxonomy" id="4572"/>
    <lineage>
        <taxon>Eukaryota</taxon>
        <taxon>Viridiplantae</taxon>
        <taxon>Streptophyta</taxon>
        <taxon>Embryophyta</taxon>
        <taxon>Tracheophyta</taxon>
        <taxon>Spermatophyta</taxon>
        <taxon>Magnoliopsida</taxon>
        <taxon>Liliopsida</taxon>
        <taxon>Poales</taxon>
        <taxon>Poaceae</taxon>
        <taxon>BOP clade</taxon>
        <taxon>Pooideae</taxon>
        <taxon>Triticodae</taxon>
        <taxon>Triticeae</taxon>
        <taxon>Triticinae</taxon>
        <taxon>Triticum</taxon>
    </lineage>
</organism>
<reference evidence="2" key="2">
    <citation type="submission" date="2018-03" db="EMBL/GenBank/DDBJ databases">
        <title>The Triticum urartu genome reveals the dynamic nature of wheat genome evolution.</title>
        <authorList>
            <person name="Ling H."/>
            <person name="Ma B."/>
            <person name="Shi X."/>
            <person name="Liu H."/>
            <person name="Dong L."/>
            <person name="Sun H."/>
            <person name="Cao Y."/>
            <person name="Gao Q."/>
            <person name="Zheng S."/>
            <person name="Li Y."/>
            <person name="Yu Y."/>
            <person name="Du H."/>
            <person name="Qi M."/>
            <person name="Li Y."/>
            <person name="Yu H."/>
            <person name="Cui Y."/>
            <person name="Wang N."/>
            <person name="Chen C."/>
            <person name="Wu H."/>
            <person name="Zhao Y."/>
            <person name="Zhang J."/>
            <person name="Li Y."/>
            <person name="Zhou W."/>
            <person name="Zhang B."/>
            <person name="Hu W."/>
            <person name="Eijk M."/>
            <person name="Tang J."/>
            <person name="Witsenboer H."/>
            <person name="Zhao S."/>
            <person name="Li Z."/>
            <person name="Zhang A."/>
            <person name="Wang D."/>
            <person name="Liang C."/>
        </authorList>
    </citation>
    <scope>NUCLEOTIDE SEQUENCE [LARGE SCALE GENOMIC DNA]</scope>
    <source>
        <strain evidence="2">cv. G1812</strain>
    </source>
</reference>
<evidence type="ECO:0000313" key="3">
    <source>
        <dbReference type="Proteomes" id="UP000015106"/>
    </source>
</evidence>
<sequence>MGFEKCPLEHAVYKKFSGNSTLLVGVYVDDLIITGGSSKEIAEIKEQMKRKFCMSDLGLLSYYL</sequence>
<keyword evidence="3" id="KW-1185">Reference proteome</keyword>
<evidence type="ECO:0000313" key="2">
    <source>
        <dbReference type="EnsemblPlants" id="TuG1812G0300000879.01.T01.cds448603"/>
    </source>
</evidence>
<dbReference type="Proteomes" id="UP000015106">
    <property type="component" value="Chromosome 3"/>
</dbReference>
<evidence type="ECO:0000259" key="1">
    <source>
        <dbReference type="Pfam" id="PF07727"/>
    </source>
</evidence>
<reference evidence="3" key="1">
    <citation type="journal article" date="2013" name="Nature">
        <title>Draft genome of the wheat A-genome progenitor Triticum urartu.</title>
        <authorList>
            <person name="Ling H.Q."/>
            <person name="Zhao S."/>
            <person name="Liu D."/>
            <person name="Wang J."/>
            <person name="Sun H."/>
            <person name="Zhang C."/>
            <person name="Fan H."/>
            <person name="Li D."/>
            <person name="Dong L."/>
            <person name="Tao Y."/>
            <person name="Gao C."/>
            <person name="Wu H."/>
            <person name="Li Y."/>
            <person name="Cui Y."/>
            <person name="Guo X."/>
            <person name="Zheng S."/>
            <person name="Wang B."/>
            <person name="Yu K."/>
            <person name="Liang Q."/>
            <person name="Yang W."/>
            <person name="Lou X."/>
            <person name="Chen J."/>
            <person name="Feng M."/>
            <person name="Jian J."/>
            <person name="Zhang X."/>
            <person name="Luo G."/>
            <person name="Jiang Y."/>
            <person name="Liu J."/>
            <person name="Wang Z."/>
            <person name="Sha Y."/>
            <person name="Zhang B."/>
            <person name="Wu H."/>
            <person name="Tang D."/>
            <person name="Shen Q."/>
            <person name="Xue P."/>
            <person name="Zou S."/>
            <person name="Wang X."/>
            <person name="Liu X."/>
            <person name="Wang F."/>
            <person name="Yang Y."/>
            <person name="An X."/>
            <person name="Dong Z."/>
            <person name="Zhang K."/>
            <person name="Zhang X."/>
            <person name="Luo M.C."/>
            <person name="Dvorak J."/>
            <person name="Tong Y."/>
            <person name="Wang J."/>
            <person name="Yang H."/>
            <person name="Li Z."/>
            <person name="Wang D."/>
            <person name="Zhang A."/>
            <person name="Wang J."/>
        </authorList>
    </citation>
    <scope>NUCLEOTIDE SEQUENCE</scope>
    <source>
        <strain evidence="3">cv. G1812</strain>
    </source>
</reference>
<proteinExistence type="predicted"/>
<dbReference type="AlphaFoldDB" id="A0A8R7PP71"/>
<dbReference type="Pfam" id="PF07727">
    <property type="entry name" value="RVT_2"/>
    <property type="match status" value="1"/>
</dbReference>
<reference evidence="2" key="3">
    <citation type="submission" date="2022-06" db="UniProtKB">
        <authorList>
            <consortium name="EnsemblPlants"/>
        </authorList>
    </citation>
    <scope>IDENTIFICATION</scope>
</reference>
<feature type="domain" description="Reverse transcriptase Ty1/copia-type" evidence="1">
    <location>
        <begin position="2"/>
        <end position="64"/>
    </location>
</feature>